<dbReference type="GeneID" id="108854232"/>
<evidence type="ECO:0000256" key="17">
    <source>
        <dbReference type="ARBA" id="ARBA00047899"/>
    </source>
</evidence>
<dbReference type="EC" id="2.7.11.1" evidence="3"/>
<comment type="similarity">
    <text evidence="2">Belongs to the RLP family.</text>
</comment>
<evidence type="ECO:0000313" key="22">
    <source>
        <dbReference type="RefSeq" id="XP_056865481.1"/>
    </source>
</evidence>
<dbReference type="InterPro" id="IPR000719">
    <property type="entry name" value="Prot_kinase_dom"/>
</dbReference>
<evidence type="ECO:0000256" key="7">
    <source>
        <dbReference type="ARBA" id="ARBA00022692"/>
    </source>
</evidence>
<keyword evidence="7 19" id="KW-0812">Transmembrane</keyword>
<evidence type="ECO:0000256" key="10">
    <source>
        <dbReference type="ARBA" id="ARBA00022741"/>
    </source>
</evidence>
<dbReference type="Gene3D" id="3.30.200.20">
    <property type="entry name" value="Phosphorylase Kinase, domain 1"/>
    <property type="match status" value="1"/>
</dbReference>
<dbReference type="InterPro" id="IPR051824">
    <property type="entry name" value="LRR_Rcpt-Like_S/T_Kinase"/>
</dbReference>
<evidence type="ECO:0000256" key="18">
    <source>
        <dbReference type="ARBA" id="ARBA00048679"/>
    </source>
</evidence>
<dbReference type="Gene3D" id="1.10.510.10">
    <property type="entry name" value="Transferase(Phosphotransferase) domain 1"/>
    <property type="match status" value="1"/>
</dbReference>
<keyword evidence="8" id="KW-0732">Signal</keyword>
<dbReference type="FunFam" id="3.80.10.10:FF:000041">
    <property type="entry name" value="LRR receptor-like serine/threonine-protein kinase ERECTA"/>
    <property type="match status" value="1"/>
</dbReference>
<dbReference type="PANTHER" id="PTHR48006:SF31">
    <property type="entry name" value="PROTEIN KINASE DOMAIN-CONTAINING PROTEIN"/>
    <property type="match status" value="1"/>
</dbReference>
<evidence type="ECO:0000256" key="8">
    <source>
        <dbReference type="ARBA" id="ARBA00022729"/>
    </source>
</evidence>
<evidence type="ECO:0000256" key="3">
    <source>
        <dbReference type="ARBA" id="ARBA00012513"/>
    </source>
</evidence>
<dbReference type="AlphaFoldDB" id="A0A9W3DNN5"/>
<keyword evidence="16" id="KW-0325">Glycoprotein</keyword>
<comment type="catalytic activity">
    <reaction evidence="18">
        <text>L-seryl-[protein] + ATP = O-phospho-L-seryl-[protein] + ADP + H(+)</text>
        <dbReference type="Rhea" id="RHEA:17989"/>
        <dbReference type="Rhea" id="RHEA-COMP:9863"/>
        <dbReference type="Rhea" id="RHEA-COMP:11604"/>
        <dbReference type="ChEBI" id="CHEBI:15378"/>
        <dbReference type="ChEBI" id="CHEBI:29999"/>
        <dbReference type="ChEBI" id="CHEBI:30616"/>
        <dbReference type="ChEBI" id="CHEBI:83421"/>
        <dbReference type="ChEBI" id="CHEBI:456216"/>
        <dbReference type="EC" id="2.7.11.1"/>
    </reaction>
</comment>
<organism evidence="21 22">
    <name type="scientific">Raphanus sativus</name>
    <name type="common">Radish</name>
    <name type="synonym">Raphanus raphanistrum var. sativus</name>
    <dbReference type="NCBI Taxonomy" id="3726"/>
    <lineage>
        <taxon>Eukaryota</taxon>
        <taxon>Viridiplantae</taxon>
        <taxon>Streptophyta</taxon>
        <taxon>Embryophyta</taxon>
        <taxon>Tracheophyta</taxon>
        <taxon>Spermatophyta</taxon>
        <taxon>Magnoliopsida</taxon>
        <taxon>eudicotyledons</taxon>
        <taxon>Gunneridae</taxon>
        <taxon>Pentapetalae</taxon>
        <taxon>rosids</taxon>
        <taxon>malvids</taxon>
        <taxon>Brassicales</taxon>
        <taxon>Brassicaceae</taxon>
        <taxon>Brassiceae</taxon>
        <taxon>Raphanus</taxon>
    </lineage>
</organism>
<accession>A0A9W3DNN5</accession>
<dbReference type="Gene3D" id="3.80.10.10">
    <property type="entry name" value="Ribonuclease Inhibitor"/>
    <property type="match status" value="2"/>
</dbReference>
<reference evidence="22" key="2">
    <citation type="submission" date="2025-08" db="UniProtKB">
        <authorList>
            <consortium name="RefSeq"/>
        </authorList>
    </citation>
    <scope>IDENTIFICATION</scope>
    <source>
        <tissue evidence="22">Leaf</tissue>
    </source>
</reference>
<dbReference type="FunFam" id="1.10.510.10:FF:000431">
    <property type="entry name" value="Putative inactive leucine-rich repeat receptor-like protein kinase"/>
    <property type="match status" value="1"/>
</dbReference>
<keyword evidence="9" id="KW-0677">Repeat</keyword>
<dbReference type="RefSeq" id="XP_056865481.1">
    <property type="nucleotide sequence ID" value="XM_057009501.1"/>
</dbReference>
<evidence type="ECO:0000256" key="6">
    <source>
        <dbReference type="ARBA" id="ARBA00022679"/>
    </source>
</evidence>
<feature type="domain" description="Protein kinase" evidence="20">
    <location>
        <begin position="467"/>
        <end position="745"/>
    </location>
</feature>
<evidence type="ECO:0000256" key="2">
    <source>
        <dbReference type="ARBA" id="ARBA00009592"/>
    </source>
</evidence>
<evidence type="ECO:0000256" key="12">
    <source>
        <dbReference type="ARBA" id="ARBA00022840"/>
    </source>
</evidence>
<keyword evidence="4" id="KW-0723">Serine/threonine-protein kinase</keyword>
<dbReference type="SUPFAM" id="SSF56112">
    <property type="entry name" value="Protein kinase-like (PK-like)"/>
    <property type="match status" value="1"/>
</dbReference>
<evidence type="ECO:0000256" key="14">
    <source>
        <dbReference type="ARBA" id="ARBA00023136"/>
    </source>
</evidence>
<keyword evidence="5" id="KW-0433">Leucine-rich repeat</keyword>
<dbReference type="Proteomes" id="UP000504610">
    <property type="component" value="Chromosome 4"/>
</dbReference>
<proteinExistence type="inferred from homology"/>
<protein>
    <recommendedName>
        <fullName evidence="3">non-specific serine/threonine protein kinase</fullName>
        <ecNumber evidence="3">2.7.11.1</ecNumber>
    </recommendedName>
</protein>
<dbReference type="Pfam" id="PF07714">
    <property type="entry name" value="PK_Tyr_Ser-Thr"/>
    <property type="match status" value="1"/>
</dbReference>
<reference evidence="21" key="1">
    <citation type="journal article" date="2019" name="Database">
        <title>The radish genome database (RadishGD): an integrated information resource for radish genomics.</title>
        <authorList>
            <person name="Yu H.J."/>
            <person name="Baek S."/>
            <person name="Lee Y.J."/>
            <person name="Cho A."/>
            <person name="Mun J.H."/>
        </authorList>
    </citation>
    <scope>NUCLEOTIDE SEQUENCE [LARGE SCALE GENOMIC DNA]</scope>
    <source>
        <strain evidence="21">cv. WK10039</strain>
    </source>
</reference>
<comment type="subcellular location">
    <subcellularLocation>
        <location evidence="1">Membrane</location>
        <topology evidence="1">Single-pass type I membrane protein</topology>
    </subcellularLocation>
</comment>
<evidence type="ECO:0000313" key="21">
    <source>
        <dbReference type="Proteomes" id="UP000504610"/>
    </source>
</evidence>
<evidence type="ECO:0000259" key="20">
    <source>
        <dbReference type="PROSITE" id="PS50011"/>
    </source>
</evidence>
<evidence type="ECO:0000256" key="16">
    <source>
        <dbReference type="ARBA" id="ARBA00023180"/>
    </source>
</evidence>
<dbReference type="InterPro" id="IPR001245">
    <property type="entry name" value="Ser-Thr/Tyr_kinase_cat_dom"/>
</dbReference>
<keyword evidence="14 19" id="KW-0472">Membrane</keyword>
<evidence type="ECO:0000256" key="1">
    <source>
        <dbReference type="ARBA" id="ARBA00004479"/>
    </source>
</evidence>
<dbReference type="InterPro" id="IPR011009">
    <property type="entry name" value="Kinase-like_dom_sf"/>
</dbReference>
<sequence>MSFCFSKPKHISKHLKFLQQKMQSSLQKHVFSLTFLLPLLLPLLSESQLPPTESKTLLDIQKQLQYPQILQSWTNTANFCNIPSSPSLRVICSKGHITELTITGNRTSKLSGRFEELFTLLTKLSSLNTLSLTSLGISGPLSPKIITNLSPSLQSLNLTSNFISGNIPKEISSLKNLKSLVLTNNLLNGSVFDLRGLSNLQELDLGGNNLGPELPSLPSNLISVSLRNSSFRSKLSEQIKKLNKLQRLDLSSNEFTGSIPEFLFSLPSLQTLGLAQNMFSGSLPNSSCSSSKVRTLDVSRNLLTGKLPSCYSSKSSKNQTVLFSFNCLSLNGTPNAKYQRPLSFCRNQASKAIAVEPVPKVEEKDSARIKLGMVILVITGVVILGAILVVLVLIVLKRRRRSGTEEDTFEVNNNNNNDRYASDKVSVCSNTTTSTKTTERIFSNVGRVPQTMRSAVIGLPPYHIFSLEELEEATNDFDAASLLCEQLYRGSLREGIAVTVRCIKLKQKNLPQSLAQQMEVLSKLRHMHLVSVLGHCIASNQGHNQHAGHTIFIVQEYISNGSLKDFLTDCRKKEVMKWPQRMAIAIGVARGIQFLHMGVAPGIFGNNLDIENILLDGTLTVKISGYTIPLPSQVGAESHQVKTPRSNEDGEKEDVYQFGVILLQIITGKVVSAGSSEMGSLKLQLENGLRDEPSVLSSLADPTVRGSYAYESLRTTVEFAINCLCEDQSKRPSIEDVVWNLQYTIQVQQGWTNSGNHEATMKAIYE</sequence>
<dbReference type="SUPFAM" id="SSF52058">
    <property type="entry name" value="L domain-like"/>
    <property type="match status" value="1"/>
</dbReference>
<name>A0A9W3DNN5_RAPSA</name>
<dbReference type="FunFam" id="3.80.10.10:FF:000673">
    <property type="entry name" value="Probable LRR receptor-like serine/threonine-protein kinase At2g02780"/>
    <property type="match status" value="1"/>
</dbReference>
<keyword evidence="15" id="KW-0675">Receptor</keyword>
<keyword evidence="11" id="KW-0418">Kinase</keyword>
<evidence type="ECO:0000256" key="11">
    <source>
        <dbReference type="ARBA" id="ARBA00022777"/>
    </source>
</evidence>
<feature type="transmembrane region" description="Helical" evidence="19">
    <location>
        <begin position="371"/>
        <end position="396"/>
    </location>
</feature>
<dbReference type="InterPro" id="IPR001611">
    <property type="entry name" value="Leu-rich_rpt"/>
</dbReference>
<dbReference type="PROSITE" id="PS50011">
    <property type="entry name" value="PROTEIN_KINASE_DOM"/>
    <property type="match status" value="1"/>
</dbReference>
<keyword evidence="13 19" id="KW-1133">Transmembrane helix</keyword>
<dbReference type="GO" id="GO:0016020">
    <property type="term" value="C:membrane"/>
    <property type="evidence" value="ECO:0007669"/>
    <property type="project" value="UniProtKB-SubCell"/>
</dbReference>
<comment type="catalytic activity">
    <reaction evidence="17">
        <text>L-threonyl-[protein] + ATP = O-phospho-L-threonyl-[protein] + ADP + H(+)</text>
        <dbReference type="Rhea" id="RHEA:46608"/>
        <dbReference type="Rhea" id="RHEA-COMP:11060"/>
        <dbReference type="Rhea" id="RHEA-COMP:11605"/>
        <dbReference type="ChEBI" id="CHEBI:15378"/>
        <dbReference type="ChEBI" id="CHEBI:30013"/>
        <dbReference type="ChEBI" id="CHEBI:30616"/>
        <dbReference type="ChEBI" id="CHEBI:61977"/>
        <dbReference type="ChEBI" id="CHEBI:456216"/>
        <dbReference type="EC" id="2.7.11.1"/>
    </reaction>
</comment>
<evidence type="ECO:0000256" key="4">
    <source>
        <dbReference type="ARBA" id="ARBA00022527"/>
    </source>
</evidence>
<keyword evidence="10" id="KW-0547">Nucleotide-binding</keyword>
<keyword evidence="12" id="KW-0067">ATP-binding</keyword>
<dbReference type="OrthoDB" id="676979at2759"/>
<dbReference type="PANTHER" id="PTHR48006">
    <property type="entry name" value="LEUCINE-RICH REPEAT-CONTAINING PROTEIN DDB_G0281931-RELATED"/>
    <property type="match status" value="1"/>
</dbReference>
<keyword evidence="6" id="KW-0808">Transferase</keyword>
<dbReference type="Pfam" id="PF13855">
    <property type="entry name" value="LRR_8"/>
    <property type="match status" value="2"/>
</dbReference>
<evidence type="ECO:0000256" key="13">
    <source>
        <dbReference type="ARBA" id="ARBA00022989"/>
    </source>
</evidence>
<evidence type="ECO:0000256" key="9">
    <source>
        <dbReference type="ARBA" id="ARBA00022737"/>
    </source>
</evidence>
<dbReference type="GO" id="GO:0004674">
    <property type="term" value="F:protein serine/threonine kinase activity"/>
    <property type="evidence" value="ECO:0007669"/>
    <property type="project" value="UniProtKB-KW"/>
</dbReference>
<keyword evidence="21" id="KW-1185">Reference proteome</keyword>
<dbReference type="InterPro" id="IPR032675">
    <property type="entry name" value="LRR_dom_sf"/>
</dbReference>
<dbReference type="PROSITE" id="PS51450">
    <property type="entry name" value="LRR"/>
    <property type="match status" value="1"/>
</dbReference>
<evidence type="ECO:0000256" key="15">
    <source>
        <dbReference type="ARBA" id="ARBA00023170"/>
    </source>
</evidence>
<evidence type="ECO:0000256" key="19">
    <source>
        <dbReference type="SAM" id="Phobius"/>
    </source>
</evidence>
<dbReference type="GO" id="GO:0005524">
    <property type="term" value="F:ATP binding"/>
    <property type="evidence" value="ECO:0007669"/>
    <property type="project" value="UniProtKB-KW"/>
</dbReference>
<evidence type="ECO:0000256" key="5">
    <source>
        <dbReference type="ARBA" id="ARBA00022614"/>
    </source>
</evidence>
<gene>
    <name evidence="22" type="primary">LOC108854232</name>
</gene>